<gene>
    <name evidence="1" type="ORF">GOODEAATRI_021347</name>
</gene>
<dbReference type="Proteomes" id="UP001476798">
    <property type="component" value="Unassembled WGS sequence"/>
</dbReference>
<sequence>MLIPQLLLNAPTWIDCRCAAFSCTPRPPLIQTHASTSLQYVPIDNSIKDSEFPLLFKTRCSFQLIQNRIYLYNRKLSLSKTVREEYWFGVISDYESESIGQSCWIKDV</sequence>
<dbReference type="EMBL" id="JAHRIO010012070">
    <property type="protein sequence ID" value="MEQ2162591.1"/>
    <property type="molecule type" value="Genomic_DNA"/>
</dbReference>
<accession>A0ABV0MTX9</accession>
<evidence type="ECO:0000313" key="2">
    <source>
        <dbReference type="Proteomes" id="UP001476798"/>
    </source>
</evidence>
<reference evidence="1 2" key="1">
    <citation type="submission" date="2021-06" db="EMBL/GenBank/DDBJ databases">
        <authorList>
            <person name="Palmer J.M."/>
        </authorList>
    </citation>
    <scope>NUCLEOTIDE SEQUENCE [LARGE SCALE GENOMIC DNA]</scope>
    <source>
        <strain evidence="1 2">GA_2019</strain>
        <tissue evidence="1">Muscle</tissue>
    </source>
</reference>
<keyword evidence="2" id="KW-1185">Reference proteome</keyword>
<organism evidence="1 2">
    <name type="scientific">Goodea atripinnis</name>
    <dbReference type="NCBI Taxonomy" id="208336"/>
    <lineage>
        <taxon>Eukaryota</taxon>
        <taxon>Metazoa</taxon>
        <taxon>Chordata</taxon>
        <taxon>Craniata</taxon>
        <taxon>Vertebrata</taxon>
        <taxon>Euteleostomi</taxon>
        <taxon>Actinopterygii</taxon>
        <taxon>Neopterygii</taxon>
        <taxon>Teleostei</taxon>
        <taxon>Neoteleostei</taxon>
        <taxon>Acanthomorphata</taxon>
        <taxon>Ovalentaria</taxon>
        <taxon>Atherinomorphae</taxon>
        <taxon>Cyprinodontiformes</taxon>
        <taxon>Goodeidae</taxon>
        <taxon>Goodea</taxon>
    </lineage>
</organism>
<proteinExistence type="predicted"/>
<comment type="caution">
    <text evidence="1">The sequence shown here is derived from an EMBL/GenBank/DDBJ whole genome shotgun (WGS) entry which is preliminary data.</text>
</comment>
<protein>
    <submittedName>
        <fullName evidence="1">Uncharacterized protein</fullName>
    </submittedName>
</protein>
<name>A0ABV0MTX9_9TELE</name>
<evidence type="ECO:0000313" key="1">
    <source>
        <dbReference type="EMBL" id="MEQ2162591.1"/>
    </source>
</evidence>